<name>A0A3M6GFX5_9PSED</name>
<protein>
    <submittedName>
        <fullName evidence="1">Uncharacterized protein</fullName>
    </submittedName>
</protein>
<reference evidence="1 2" key="1">
    <citation type="submission" date="2018-08" db="EMBL/GenBank/DDBJ databases">
        <title>Recombination of ecologically and evolutionarily significant loci maintains genetic cohesion in the Pseudomonas syringae species complex.</title>
        <authorList>
            <person name="Dillon M."/>
            <person name="Thakur S."/>
            <person name="Almeida R.N.D."/>
            <person name="Weir B.S."/>
            <person name="Guttman D.S."/>
        </authorList>
    </citation>
    <scope>NUCLEOTIDE SEQUENCE [LARGE SCALE GENOMIC DNA]</scope>
    <source>
        <strain evidence="1 2">ICMP 4086</strain>
    </source>
</reference>
<accession>A0A3M6GFX5</accession>
<proteinExistence type="predicted"/>
<comment type="caution">
    <text evidence="1">The sequence shown here is derived from an EMBL/GenBank/DDBJ whole genome shotgun (WGS) entry which is preliminary data.</text>
</comment>
<sequence>MMRRHSHVMWAETDVIGLFSLNLGSFSRNVGQSAPIFSVNVVPKRVM</sequence>
<dbReference type="EMBL" id="RBOC01000169">
    <property type="protein sequence ID" value="RMM05378.1"/>
    <property type="molecule type" value="Genomic_DNA"/>
</dbReference>
<dbReference type="AlphaFoldDB" id="A0A3M6GFX5"/>
<evidence type="ECO:0000313" key="1">
    <source>
        <dbReference type="EMBL" id="RMM05378.1"/>
    </source>
</evidence>
<dbReference type="Proteomes" id="UP000278587">
    <property type="component" value="Unassembled WGS sequence"/>
</dbReference>
<gene>
    <name evidence="1" type="ORF">ALQ84_200021</name>
</gene>
<evidence type="ECO:0000313" key="2">
    <source>
        <dbReference type="Proteomes" id="UP000278587"/>
    </source>
</evidence>
<organism evidence="1 2">
    <name type="scientific">Pseudomonas caricapapayae</name>
    <dbReference type="NCBI Taxonomy" id="46678"/>
    <lineage>
        <taxon>Bacteria</taxon>
        <taxon>Pseudomonadati</taxon>
        <taxon>Pseudomonadota</taxon>
        <taxon>Gammaproteobacteria</taxon>
        <taxon>Pseudomonadales</taxon>
        <taxon>Pseudomonadaceae</taxon>
        <taxon>Pseudomonas</taxon>
    </lineage>
</organism>